<reference evidence="3 4" key="1">
    <citation type="journal article" date="2018" name="Sci. Rep.">
        <title>Raphidocelis subcapitata (=Pseudokirchneriella subcapitata) provides an insight into genome evolution and environmental adaptations in the Sphaeropleales.</title>
        <authorList>
            <person name="Suzuki S."/>
            <person name="Yamaguchi H."/>
            <person name="Nakajima N."/>
            <person name="Kawachi M."/>
        </authorList>
    </citation>
    <scope>NUCLEOTIDE SEQUENCE [LARGE SCALE GENOMIC DNA]</scope>
    <source>
        <strain evidence="3 4">NIES-35</strain>
    </source>
</reference>
<dbReference type="EMBL" id="BDRX01000162">
    <property type="protein sequence ID" value="GBF99543.1"/>
    <property type="molecule type" value="Genomic_DNA"/>
</dbReference>
<feature type="compositionally biased region" description="Low complexity" evidence="1">
    <location>
        <begin position="183"/>
        <end position="198"/>
    </location>
</feature>
<evidence type="ECO:0000256" key="2">
    <source>
        <dbReference type="SAM" id="SignalP"/>
    </source>
</evidence>
<gene>
    <name evidence="3" type="ORF">Rsub_12349</name>
</gene>
<feature type="chain" id="PRO_5015912056" evidence="2">
    <location>
        <begin position="35"/>
        <end position="207"/>
    </location>
</feature>
<evidence type="ECO:0000313" key="3">
    <source>
        <dbReference type="EMBL" id="GBF99543.1"/>
    </source>
</evidence>
<evidence type="ECO:0000256" key="1">
    <source>
        <dbReference type="SAM" id="MobiDB-lite"/>
    </source>
</evidence>
<dbReference type="Proteomes" id="UP000247498">
    <property type="component" value="Unassembled WGS sequence"/>
</dbReference>
<dbReference type="InParanoid" id="A0A2V0PN93"/>
<name>A0A2V0PN93_9CHLO</name>
<feature type="region of interest" description="Disordered" evidence="1">
    <location>
        <begin position="183"/>
        <end position="207"/>
    </location>
</feature>
<evidence type="ECO:0000313" key="4">
    <source>
        <dbReference type="Proteomes" id="UP000247498"/>
    </source>
</evidence>
<feature type="signal peptide" evidence="2">
    <location>
        <begin position="1"/>
        <end position="34"/>
    </location>
</feature>
<dbReference type="AlphaFoldDB" id="A0A2V0PN93"/>
<proteinExistence type="predicted"/>
<protein>
    <submittedName>
        <fullName evidence="3">Uncharacterized protein</fullName>
    </submittedName>
</protein>
<keyword evidence="2" id="KW-0732">Signal</keyword>
<sequence length="207" mass="20739">MASAGRRAGPTRALTGLLITGLLLLALLPGPCGAVADVCKTAKAAVAASKKKAEGACTAFVQDLVEVVHSNSAAAAGTELSGARDAVTCPPLTSTEPGTAQCVVAVTCPPGFKPVACGCRVAQRGDDAFWVLYSQQWADADDAGTPACNCWWTNLGRPTSMQFQGLVDATCARTTGAAAASLDATPSSAAADASLPAAAPIPSPPRR</sequence>
<keyword evidence="4" id="KW-1185">Reference proteome</keyword>
<comment type="caution">
    <text evidence="3">The sequence shown here is derived from an EMBL/GenBank/DDBJ whole genome shotgun (WGS) entry which is preliminary data.</text>
</comment>
<accession>A0A2V0PN93</accession>
<organism evidence="3 4">
    <name type="scientific">Raphidocelis subcapitata</name>
    <dbReference type="NCBI Taxonomy" id="307507"/>
    <lineage>
        <taxon>Eukaryota</taxon>
        <taxon>Viridiplantae</taxon>
        <taxon>Chlorophyta</taxon>
        <taxon>core chlorophytes</taxon>
        <taxon>Chlorophyceae</taxon>
        <taxon>CS clade</taxon>
        <taxon>Sphaeropleales</taxon>
        <taxon>Selenastraceae</taxon>
        <taxon>Raphidocelis</taxon>
    </lineage>
</organism>